<dbReference type="Proteomes" id="UP000565572">
    <property type="component" value="Unassembled WGS sequence"/>
</dbReference>
<dbReference type="RefSeq" id="WP_183338833.1">
    <property type="nucleotide sequence ID" value="NZ_JACHZG010000001.1"/>
</dbReference>
<feature type="transmembrane region" description="Helical" evidence="1">
    <location>
        <begin position="68"/>
        <end position="85"/>
    </location>
</feature>
<accession>A0A7W5JWC6</accession>
<keyword evidence="1" id="KW-1133">Transmembrane helix</keyword>
<organism evidence="2 3">
    <name type="scientific">Microlunatus antarcticus</name>
    <dbReference type="NCBI Taxonomy" id="53388"/>
    <lineage>
        <taxon>Bacteria</taxon>
        <taxon>Bacillati</taxon>
        <taxon>Actinomycetota</taxon>
        <taxon>Actinomycetes</taxon>
        <taxon>Propionibacteriales</taxon>
        <taxon>Propionibacteriaceae</taxon>
        <taxon>Microlunatus</taxon>
    </lineage>
</organism>
<feature type="transmembrane region" description="Helical" evidence="1">
    <location>
        <begin position="176"/>
        <end position="201"/>
    </location>
</feature>
<feature type="transmembrane region" description="Helical" evidence="1">
    <location>
        <begin position="326"/>
        <end position="343"/>
    </location>
</feature>
<feature type="transmembrane region" description="Helical" evidence="1">
    <location>
        <begin position="147"/>
        <end position="164"/>
    </location>
</feature>
<sequence length="503" mass="51572">MSSVPALRTVSRATVGWAVGLGALAFAVRLVTVLRGGGLFGRIGYDGSVYYASAAALAHGVVPYADFLLLHPPGIVLALLPFAALGRAVGDADAYALARLAWFGLGAVSTVLVFAVVRTRGLRPAVAAATFYAVFVPAVTSEHTTSLEAVGSVCLLGAVALLARGRDLRTGPVWPLLAAGALLGVSTGTKIWGVAVVLALVGWSVGRAGPRRAGLVLAGAVGGTVAVCLPFFVAAPGPMWRMVVADQLGRRRVPGGLAGRLVDITGLSELRGTVGTHLLAGVALVLLVAVLALALRDPLGRLGALLLAVTTAVLLSTPPWSVAYTGLAAPALALLVGAAAIRLRPVGRAGVTGHAAALVVLVAYVAASLPGLTFGSPFPGRSLERVLAAAPGCVTTDDPIALIETGALQRDLDLRCPVVVDLSGYSYDLQPAAAEHLSRSANGQWQRFVQRRLGSGQTSVVVRFRTDPGLSRRTRAVVDGWPVVAVVGGYRVHRPVPQVAPAR</sequence>
<protein>
    <recommendedName>
        <fullName evidence="4">Dolichyl-phosphate-mannose-protein mannosyltransferase</fullName>
    </recommendedName>
</protein>
<feature type="transmembrane region" description="Helical" evidence="1">
    <location>
        <begin position="274"/>
        <end position="295"/>
    </location>
</feature>
<feature type="transmembrane region" description="Helical" evidence="1">
    <location>
        <begin position="355"/>
        <end position="375"/>
    </location>
</feature>
<feature type="transmembrane region" description="Helical" evidence="1">
    <location>
        <begin position="302"/>
        <end position="320"/>
    </location>
</feature>
<proteinExistence type="predicted"/>
<comment type="caution">
    <text evidence="2">The sequence shown here is derived from an EMBL/GenBank/DDBJ whole genome shotgun (WGS) entry which is preliminary data.</text>
</comment>
<feature type="transmembrane region" description="Helical" evidence="1">
    <location>
        <begin position="12"/>
        <end position="31"/>
    </location>
</feature>
<dbReference type="EMBL" id="JACHZG010000001">
    <property type="protein sequence ID" value="MBB3327534.1"/>
    <property type="molecule type" value="Genomic_DNA"/>
</dbReference>
<name>A0A7W5JWC6_9ACTN</name>
<feature type="transmembrane region" description="Helical" evidence="1">
    <location>
        <begin position="122"/>
        <end position="140"/>
    </location>
</feature>
<dbReference type="AlphaFoldDB" id="A0A7W5JWC6"/>
<keyword evidence="1" id="KW-0812">Transmembrane</keyword>
<evidence type="ECO:0000313" key="3">
    <source>
        <dbReference type="Proteomes" id="UP000565572"/>
    </source>
</evidence>
<keyword evidence="3" id="KW-1185">Reference proteome</keyword>
<evidence type="ECO:0000313" key="2">
    <source>
        <dbReference type="EMBL" id="MBB3327534.1"/>
    </source>
</evidence>
<gene>
    <name evidence="2" type="ORF">FHX39_002478</name>
</gene>
<evidence type="ECO:0000256" key="1">
    <source>
        <dbReference type="SAM" id="Phobius"/>
    </source>
</evidence>
<keyword evidence="1" id="KW-0472">Membrane</keyword>
<evidence type="ECO:0008006" key="4">
    <source>
        <dbReference type="Google" id="ProtNLM"/>
    </source>
</evidence>
<feature type="transmembrane region" description="Helical" evidence="1">
    <location>
        <begin position="213"/>
        <end position="233"/>
    </location>
</feature>
<feature type="transmembrane region" description="Helical" evidence="1">
    <location>
        <begin position="97"/>
        <end position="116"/>
    </location>
</feature>
<reference evidence="2 3" key="1">
    <citation type="submission" date="2020-08" db="EMBL/GenBank/DDBJ databases">
        <title>Sequencing the genomes of 1000 actinobacteria strains.</title>
        <authorList>
            <person name="Klenk H.-P."/>
        </authorList>
    </citation>
    <scope>NUCLEOTIDE SEQUENCE [LARGE SCALE GENOMIC DNA]</scope>
    <source>
        <strain evidence="2 3">DSM 11053</strain>
    </source>
</reference>